<evidence type="ECO:0000256" key="5">
    <source>
        <dbReference type="ARBA" id="ARBA00022597"/>
    </source>
</evidence>
<dbReference type="PANTHER" id="PTHR43790">
    <property type="entry name" value="CARBOHYDRATE TRANSPORT ATP-BINDING PROTEIN MG119-RELATED"/>
    <property type="match status" value="1"/>
</dbReference>
<dbReference type="OrthoDB" id="9771863at2"/>
<keyword evidence="4" id="KW-1003">Cell membrane</keyword>
<dbReference type="GO" id="GO:0005524">
    <property type="term" value="F:ATP binding"/>
    <property type="evidence" value="ECO:0007669"/>
    <property type="project" value="UniProtKB-KW"/>
</dbReference>
<feature type="domain" description="ABC transporter" evidence="11">
    <location>
        <begin position="6"/>
        <end position="242"/>
    </location>
</feature>
<keyword evidence="6" id="KW-0677">Repeat</keyword>
<sequence>MPRPLLQMKGIAKSFPGVKALDDVELELQEGEVLALLGENGAGKSSLMKILSGVYQADQGMIKISDQEVKITSPKDAQYLGIATIHQELNLIPQLSVAENIFLGREFTNKFGTIDWRKMAEEAGKILAELDLNISAQALVGDLGIAEQQMVEIAKALSLKARIIIMDEPTATLTEKETNRLFKAIKRLRSEGKSIIYISHRLEEVFMFCDRLMVLRDGRYIDSRDVDKTDIEEVIQMMVGRNLEEKYPKIQGVPQGETLAVKGLSIEKKLYDINFSLRAGEVLGVAGLVGSGRTELAKAIFGFLPITQGKILLEGKEVQINNPRTAIGKGIAYVPENRKEEGLILGLSVRENITLASLNALSYFWGSIKKKEEVNKVDDYISRFNIKTPHREQPIKNLSGGNQQKVVLAKWMLTKPKVLILDEPTRGIDVGAKVEIYQLINQLKQWGVAIMVISSELPEVLGVSDRIMVMSQGRVSGFFDSKEASQEKIMVKALGG</sequence>
<reference evidence="12 13" key="1">
    <citation type="journal article" date="2019" name="Front. Microbiol.">
        <title>Thermoanaerosceptrum fracticalcis gen. nov. sp. nov., a Novel Fumarate-Fermenting Microorganism From a Deep Fractured Carbonate Aquifer of the US Great Basin.</title>
        <authorList>
            <person name="Hamilton-Brehm S.D."/>
            <person name="Stewart L.E."/>
            <person name="Zavarin M."/>
            <person name="Caldwell M."/>
            <person name="Lawson P.A."/>
            <person name="Onstott T.C."/>
            <person name="Grzymski J."/>
            <person name="Neveux I."/>
            <person name="Lollar B.S."/>
            <person name="Russell C.E."/>
            <person name="Moser D.P."/>
        </authorList>
    </citation>
    <scope>NUCLEOTIDE SEQUENCE [LARGE SCALE GENOMIC DNA]</scope>
    <source>
        <strain evidence="12 13">DRI-13</strain>
    </source>
</reference>
<evidence type="ECO:0000256" key="6">
    <source>
        <dbReference type="ARBA" id="ARBA00022737"/>
    </source>
</evidence>
<dbReference type="InterPro" id="IPR017871">
    <property type="entry name" value="ABC_transporter-like_CS"/>
</dbReference>
<feature type="domain" description="ABC transporter" evidence="11">
    <location>
        <begin position="254"/>
        <end position="493"/>
    </location>
</feature>
<dbReference type="Gene3D" id="3.40.50.300">
    <property type="entry name" value="P-loop containing nucleotide triphosphate hydrolases"/>
    <property type="match status" value="2"/>
</dbReference>
<evidence type="ECO:0000313" key="12">
    <source>
        <dbReference type="EMBL" id="QNB47304.1"/>
    </source>
</evidence>
<dbReference type="Proteomes" id="UP000515847">
    <property type="component" value="Chromosome"/>
</dbReference>
<keyword evidence="3" id="KW-0813">Transport</keyword>
<dbReference type="InterPro" id="IPR003439">
    <property type="entry name" value="ABC_transporter-like_ATP-bd"/>
</dbReference>
<name>A0A7G6E5F0_THEFR</name>
<dbReference type="InterPro" id="IPR003593">
    <property type="entry name" value="AAA+_ATPase"/>
</dbReference>
<dbReference type="InterPro" id="IPR050107">
    <property type="entry name" value="ABC_carbohydrate_import_ATPase"/>
</dbReference>
<evidence type="ECO:0000256" key="8">
    <source>
        <dbReference type="ARBA" id="ARBA00022840"/>
    </source>
</evidence>
<dbReference type="CDD" id="cd03216">
    <property type="entry name" value="ABC_Carb_Monos_I"/>
    <property type="match status" value="1"/>
</dbReference>
<keyword evidence="8 12" id="KW-0067">ATP-binding</keyword>
<dbReference type="Pfam" id="PF00005">
    <property type="entry name" value="ABC_tran"/>
    <property type="match status" value="2"/>
</dbReference>
<dbReference type="EMBL" id="CP045798">
    <property type="protein sequence ID" value="QNB47304.1"/>
    <property type="molecule type" value="Genomic_DNA"/>
</dbReference>
<dbReference type="PANTHER" id="PTHR43790:SF3">
    <property type="entry name" value="D-ALLOSE IMPORT ATP-BINDING PROTEIN ALSA-RELATED"/>
    <property type="match status" value="1"/>
</dbReference>
<dbReference type="FunFam" id="3.40.50.300:FF:000126">
    <property type="entry name" value="Galactose/methyl galactoside import ATP-binding protein MglA"/>
    <property type="match status" value="1"/>
</dbReference>
<evidence type="ECO:0000256" key="1">
    <source>
        <dbReference type="ARBA" id="ARBA00004202"/>
    </source>
</evidence>
<dbReference type="SUPFAM" id="SSF52540">
    <property type="entry name" value="P-loop containing nucleoside triphosphate hydrolases"/>
    <property type="match status" value="2"/>
</dbReference>
<keyword evidence="9" id="KW-1278">Translocase</keyword>
<evidence type="ECO:0000256" key="9">
    <source>
        <dbReference type="ARBA" id="ARBA00022967"/>
    </source>
</evidence>
<evidence type="ECO:0000256" key="2">
    <source>
        <dbReference type="ARBA" id="ARBA00004533"/>
    </source>
</evidence>
<dbReference type="GO" id="GO:0005886">
    <property type="term" value="C:plasma membrane"/>
    <property type="evidence" value="ECO:0007669"/>
    <property type="project" value="UniProtKB-SubCell"/>
</dbReference>
<keyword evidence="10" id="KW-0472">Membrane</keyword>
<keyword evidence="5" id="KW-0762">Sugar transport</keyword>
<evidence type="ECO:0000256" key="10">
    <source>
        <dbReference type="ARBA" id="ARBA00023136"/>
    </source>
</evidence>
<dbReference type="GO" id="GO:0015749">
    <property type="term" value="P:monosaccharide transmembrane transport"/>
    <property type="evidence" value="ECO:0007669"/>
    <property type="project" value="UniProtKB-ARBA"/>
</dbReference>
<dbReference type="AlphaFoldDB" id="A0A7G6E5F0"/>
<dbReference type="RefSeq" id="WP_034423193.1">
    <property type="nucleotide sequence ID" value="NZ_CP045798.1"/>
</dbReference>
<dbReference type="SMART" id="SM00382">
    <property type="entry name" value="AAA"/>
    <property type="match status" value="2"/>
</dbReference>
<dbReference type="PROSITE" id="PS00211">
    <property type="entry name" value="ABC_TRANSPORTER_1"/>
    <property type="match status" value="1"/>
</dbReference>
<dbReference type="PROSITE" id="PS50893">
    <property type="entry name" value="ABC_TRANSPORTER_2"/>
    <property type="match status" value="2"/>
</dbReference>
<evidence type="ECO:0000256" key="4">
    <source>
        <dbReference type="ARBA" id="ARBA00022475"/>
    </source>
</evidence>
<proteinExistence type="predicted"/>
<comment type="subcellular location">
    <subcellularLocation>
        <location evidence="2">Cell inner membrane</location>
    </subcellularLocation>
    <subcellularLocation>
        <location evidence="1">Cell membrane</location>
        <topology evidence="1">Peripheral membrane protein</topology>
    </subcellularLocation>
</comment>
<accession>A0A7G6E5F0</accession>
<dbReference type="CDD" id="cd03215">
    <property type="entry name" value="ABC_Carb_Monos_II"/>
    <property type="match status" value="1"/>
</dbReference>
<evidence type="ECO:0000313" key="13">
    <source>
        <dbReference type="Proteomes" id="UP000515847"/>
    </source>
</evidence>
<evidence type="ECO:0000256" key="3">
    <source>
        <dbReference type="ARBA" id="ARBA00022448"/>
    </source>
</evidence>
<keyword evidence="13" id="KW-1185">Reference proteome</keyword>
<dbReference type="GO" id="GO:0016887">
    <property type="term" value="F:ATP hydrolysis activity"/>
    <property type="evidence" value="ECO:0007669"/>
    <property type="project" value="InterPro"/>
</dbReference>
<gene>
    <name evidence="12" type="ORF">BR63_14000</name>
</gene>
<evidence type="ECO:0000259" key="11">
    <source>
        <dbReference type="PROSITE" id="PS50893"/>
    </source>
</evidence>
<keyword evidence="7" id="KW-0547">Nucleotide-binding</keyword>
<dbReference type="FunFam" id="3.40.50.300:FF:000127">
    <property type="entry name" value="Ribose import ATP-binding protein RbsA"/>
    <property type="match status" value="1"/>
</dbReference>
<evidence type="ECO:0000256" key="7">
    <source>
        <dbReference type="ARBA" id="ARBA00022741"/>
    </source>
</evidence>
<protein>
    <submittedName>
        <fullName evidence="12">ATP-binding cassette domain-containing protein</fullName>
    </submittedName>
</protein>
<dbReference type="KEGG" id="tfr:BR63_14000"/>
<organism evidence="12 13">
    <name type="scientific">Thermanaerosceptrum fracticalcis</name>
    <dbReference type="NCBI Taxonomy" id="1712410"/>
    <lineage>
        <taxon>Bacteria</taxon>
        <taxon>Bacillati</taxon>
        <taxon>Bacillota</taxon>
        <taxon>Clostridia</taxon>
        <taxon>Eubacteriales</taxon>
        <taxon>Peptococcaceae</taxon>
        <taxon>Thermanaerosceptrum</taxon>
    </lineage>
</organism>
<dbReference type="InterPro" id="IPR027417">
    <property type="entry name" value="P-loop_NTPase"/>
</dbReference>